<comment type="subcellular location">
    <subcellularLocation>
        <location evidence="1">Cell envelope</location>
    </subcellularLocation>
</comment>
<dbReference type="CDD" id="cd02966">
    <property type="entry name" value="TlpA_like_family"/>
    <property type="match status" value="1"/>
</dbReference>
<dbReference type="InterPro" id="IPR013766">
    <property type="entry name" value="Thioredoxin_domain"/>
</dbReference>
<dbReference type="InterPro" id="IPR013740">
    <property type="entry name" value="Redoxin"/>
</dbReference>
<name>A0A7D4UGE1_9SPHI</name>
<dbReference type="PANTHER" id="PTHR42852:SF6">
    <property type="entry name" value="THIOL:DISULFIDE INTERCHANGE PROTEIN DSBE"/>
    <property type="match status" value="1"/>
</dbReference>
<reference evidence="6 7" key="1">
    <citation type="submission" date="2020-05" db="EMBL/GenBank/DDBJ databases">
        <title>Mucilaginibacter mali sp. nov.</title>
        <authorList>
            <person name="Kim H.S."/>
            <person name="Lee K.C."/>
            <person name="Suh M.K."/>
            <person name="Kim J.-S."/>
            <person name="Han K.-I."/>
            <person name="Eom M.K."/>
            <person name="Shin Y.K."/>
            <person name="Lee J.-S."/>
        </authorList>
    </citation>
    <scope>NUCLEOTIDE SEQUENCE [LARGE SCALE GENOMIC DNA]</scope>
    <source>
        <strain evidence="6 7">G2-14</strain>
    </source>
</reference>
<sequence>MKKIIIILTIIITALQSFAQFKISGRVMHPTKGDSLTLNLPFVYGFYHEDNISIPVDKSGRFSINIPVKGQKFGTISWQGASSTVLLTPGRQLTLLLDTGGKFKTFGGTAGGENRLLNATKLAEVSFITKGSRQTSPYAKLSNVEIKEQVVKPWLALRDEHLQMVQAAKLSAHDKALIASEIKYHTLVELDYFARGIMNTPKQQVADLLLDIFDGVKPEPEVFPAGPQYYLYAGAYLSYMETKVFSQHSPNDEQGKRAFLDLYKISLDSATALVKQNGKPYIKWYLLKEYFSRKVAEQYLAQAIYTQWHDKDLSHVEPMMRDMQAYFPASKYLPVLHKKVDALNIALKQNELNKQIQVFAGYEKVNSVYDVISTLKGKVVYLDIWGTWCPACKDDLKYVPKLKARFKDKNVVFVYLDMDDDVKDAQWKTFIKVNGLTGIHLRKNKEDIQKFWDELIIDKKKQSLYPTCFIFDKNGKLVQPEALRPPDEAALYAQIEKYL</sequence>
<dbReference type="RefSeq" id="WP_173416315.1">
    <property type="nucleotide sequence ID" value="NZ_CP054139.1"/>
</dbReference>
<evidence type="ECO:0000256" key="4">
    <source>
        <dbReference type="ARBA" id="ARBA00023284"/>
    </source>
</evidence>
<dbReference type="KEGG" id="mmab:HQ865_18430"/>
<evidence type="ECO:0000313" key="6">
    <source>
        <dbReference type="EMBL" id="QKJ31656.1"/>
    </source>
</evidence>
<evidence type="ECO:0000256" key="1">
    <source>
        <dbReference type="ARBA" id="ARBA00004196"/>
    </source>
</evidence>
<feature type="domain" description="Thioredoxin" evidence="5">
    <location>
        <begin position="336"/>
        <end position="499"/>
    </location>
</feature>
<dbReference type="EMBL" id="CP054139">
    <property type="protein sequence ID" value="QKJ31656.1"/>
    <property type="molecule type" value="Genomic_DNA"/>
</dbReference>
<organism evidence="6 7">
    <name type="scientific">Mucilaginibacter mali</name>
    <dbReference type="NCBI Taxonomy" id="2740462"/>
    <lineage>
        <taxon>Bacteria</taxon>
        <taxon>Pseudomonadati</taxon>
        <taxon>Bacteroidota</taxon>
        <taxon>Sphingobacteriia</taxon>
        <taxon>Sphingobacteriales</taxon>
        <taxon>Sphingobacteriaceae</taxon>
        <taxon>Mucilaginibacter</taxon>
    </lineage>
</organism>
<dbReference type="PANTHER" id="PTHR42852">
    <property type="entry name" value="THIOL:DISULFIDE INTERCHANGE PROTEIN DSBE"/>
    <property type="match status" value="1"/>
</dbReference>
<keyword evidence="2" id="KW-0201">Cytochrome c-type biogenesis</keyword>
<dbReference type="Pfam" id="PF08534">
    <property type="entry name" value="Redoxin"/>
    <property type="match status" value="1"/>
</dbReference>
<accession>A0A7D4UGE1</accession>
<dbReference type="SUPFAM" id="SSF52833">
    <property type="entry name" value="Thioredoxin-like"/>
    <property type="match status" value="1"/>
</dbReference>
<keyword evidence="7" id="KW-1185">Reference proteome</keyword>
<dbReference type="Gene3D" id="3.40.30.10">
    <property type="entry name" value="Glutaredoxin"/>
    <property type="match status" value="1"/>
</dbReference>
<proteinExistence type="predicted"/>
<dbReference type="AlphaFoldDB" id="A0A7D4UGE1"/>
<dbReference type="GO" id="GO:0030313">
    <property type="term" value="C:cell envelope"/>
    <property type="evidence" value="ECO:0007669"/>
    <property type="project" value="UniProtKB-SubCell"/>
</dbReference>
<protein>
    <submittedName>
        <fullName evidence="6">TlpA family protein disulfide reductase</fullName>
    </submittedName>
</protein>
<dbReference type="GO" id="GO:0017004">
    <property type="term" value="P:cytochrome complex assembly"/>
    <property type="evidence" value="ECO:0007669"/>
    <property type="project" value="UniProtKB-KW"/>
</dbReference>
<evidence type="ECO:0000313" key="7">
    <source>
        <dbReference type="Proteomes" id="UP000505355"/>
    </source>
</evidence>
<dbReference type="InterPro" id="IPR036249">
    <property type="entry name" value="Thioredoxin-like_sf"/>
</dbReference>
<gene>
    <name evidence="6" type="ORF">HQ865_18430</name>
</gene>
<dbReference type="Proteomes" id="UP000505355">
    <property type="component" value="Chromosome"/>
</dbReference>
<dbReference type="InterPro" id="IPR050553">
    <property type="entry name" value="Thioredoxin_ResA/DsbE_sf"/>
</dbReference>
<evidence type="ECO:0000259" key="5">
    <source>
        <dbReference type="PROSITE" id="PS51352"/>
    </source>
</evidence>
<evidence type="ECO:0000256" key="2">
    <source>
        <dbReference type="ARBA" id="ARBA00022748"/>
    </source>
</evidence>
<keyword evidence="4" id="KW-0676">Redox-active center</keyword>
<keyword evidence="3" id="KW-1015">Disulfide bond</keyword>
<dbReference type="PROSITE" id="PS51352">
    <property type="entry name" value="THIOREDOXIN_2"/>
    <property type="match status" value="1"/>
</dbReference>
<evidence type="ECO:0000256" key="3">
    <source>
        <dbReference type="ARBA" id="ARBA00023157"/>
    </source>
</evidence>
<dbReference type="GO" id="GO:0016491">
    <property type="term" value="F:oxidoreductase activity"/>
    <property type="evidence" value="ECO:0007669"/>
    <property type="project" value="InterPro"/>
</dbReference>